<evidence type="ECO:0000313" key="3">
    <source>
        <dbReference type="EMBL" id="EON31925.1"/>
    </source>
</evidence>
<dbReference type="Pfam" id="PF13556">
    <property type="entry name" value="HTH_30"/>
    <property type="match status" value="1"/>
</dbReference>
<dbReference type="Pfam" id="PF07905">
    <property type="entry name" value="PucR"/>
    <property type="match status" value="1"/>
</dbReference>
<comment type="caution">
    <text evidence="3">The sequence shown here is derived from an EMBL/GenBank/DDBJ whole genome shotgun (WGS) entry which is preliminary data.</text>
</comment>
<dbReference type="InterPro" id="IPR012914">
    <property type="entry name" value="PucR_dom"/>
</dbReference>
<dbReference type="PANTHER" id="PTHR33744:SF1">
    <property type="entry name" value="DNA-BINDING TRANSCRIPTIONAL ACTIVATOR ADER"/>
    <property type="match status" value="1"/>
</dbReference>
<accession>R7Y7E7</accession>
<dbReference type="InterPro" id="IPR025736">
    <property type="entry name" value="PucR_C-HTH_dom"/>
</dbReference>
<evidence type="ECO:0000259" key="2">
    <source>
        <dbReference type="Pfam" id="PF13556"/>
    </source>
</evidence>
<dbReference type="EMBL" id="AQPW01000018">
    <property type="protein sequence ID" value="EON31925.1"/>
    <property type="molecule type" value="Genomic_DNA"/>
</dbReference>
<dbReference type="InterPro" id="IPR051448">
    <property type="entry name" value="CdaR-like_regulators"/>
</dbReference>
<feature type="domain" description="PucR C-terminal helix-turn-helix" evidence="2">
    <location>
        <begin position="466"/>
        <end position="523"/>
    </location>
</feature>
<reference evidence="3 4" key="1">
    <citation type="journal article" date="2013" name="Genome Announc.">
        <title>Draft Genome Sequence of a Benzothiophene-Desulfurizing Bacterium, Gordona terrae Strain C-6.</title>
        <authorList>
            <person name="Wang W."/>
            <person name="Ma T."/>
            <person name="Ren Y."/>
            <person name="Li G."/>
        </authorList>
    </citation>
    <scope>NUCLEOTIDE SEQUENCE [LARGE SCALE GENOMIC DNA]</scope>
    <source>
        <strain evidence="3 4">C-6</strain>
    </source>
</reference>
<dbReference type="PATRIC" id="fig|1316928.3.peg.3021"/>
<sequence length="532" mass="55703">MHSVSFMTTGRHSTDTVTPTLREILDNELAAAEPRILSGHEHLDAPVRWVHSSEIYEIGPLLTGGELLLTTGLGLRGLDAGTRKHYVQDLAQRGVAAVAIEVGRTFESVPEEMVRAGSVARLPIIELRAVVPFIDVCRAVNTSIAAREVDELRLRSTLVDALHDDLAAGAGVAPMLGHLSEILGAPVVLVSTSDALLSAHGVDDDSAAWRIVDRAVAEAVVLSKGRPMARLVVGERADAGPNPFAESLLRAAAGPVAVGLTRTGVRGSALAARLVEDLVDGRPMRPADLRTRLAGAGVSVAGPTVVVPLAAEAPDPRMADAAVAGAALDSVARSIVDATVYALVAVPAGGGQGTPDPVDRVVSSLVPRGNRLPGATVVVGTPCRLDDLGPGTDTAAVLSESLRRCGRQLGLAASTAARLGTDRRVFTSRELLADDAVRMLDPAVRAELRSLVEPLVSNDERSSSDLVRTLAVHLSNGCSATRSAAALHIGRQSLYQRIERIRTVLGFDPTEPAVYASMMLALRSLTADIHQL</sequence>
<protein>
    <submittedName>
        <fullName evidence="3">Transcriptional regulator</fullName>
    </submittedName>
</protein>
<dbReference type="Proteomes" id="UP000013569">
    <property type="component" value="Unassembled WGS sequence"/>
</dbReference>
<proteinExistence type="predicted"/>
<feature type="domain" description="Purine catabolism PurC-like" evidence="1">
    <location>
        <begin position="24"/>
        <end position="144"/>
    </location>
</feature>
<dbReference type="AlphaFoldDB" id="R7Y7E7"/>
<evidence type="ECO:0000259" key="1">
    <source>
        <dbReference type="Pfam" id="PF07905"/>
    </source>
</evidence>
<organism evidence="3 4">
    <name type="scientific">Gordonia terrae C-6</name>
    <dbReference type="NCBI Taxonomy" id="1316928"/>
    <lineage>
        <taxon>Bacteria</taxon>
        <taxon>Bacillati</taxon>
        <taxon>Actinomycetota</taxon>
        <taxon>Actinomycetes</taxon>
        <taxon>Mycobacteriales</taxon>
        <taxon>Gordoniaceae</taxon>
        <taxon>Gordonia</taxon>
    </lineage>
</organism>
<evidence type="ECO:0000313" key="4">
    <source>
        <dbReference type="Proteomes" id="UP000013569"/>
    </source>
</evidence>
<dbReference type="Gene3D" id="1.10.10.2840">
    <property type="entry name" value="PucR C-terminal helix-turn-helix domain"/>
    <property type="match status" value="1"/>
</dbReference>
<name>R7Y7E7_9ACTN</name>
<dbReference type="PANTHER" id="PTHR33744">
    <property type="entry name" value="CARBOHYDRATE DIACID REGULATOR"/>
    <property type="match status" value="1"/>
</dbReference>
<gene>
    <name evidence="3" type="ORF">GTC6_14984</name>
</gene>
<dbReference type="InterPro" id="IPR042070">
    <property type="entry name" value="PucR_C-HTH_sf"/>
</dbReference>